<keyword evidence="2" id="KW-1185">Reference proteome</keyword>
<name>A0ABZ2P4U1_9BRAD</name>
<sequence length="170" mass="19328">MNSHDNQPMEGGLIEEAVHVEIEIEDRVELLVLPLTGEVALVEIIREKLEISEEFHFFERDRDEPFSHPAPGRKHVRLVGHRCHQVTLDVRFEHHTKQHHFKPSTTVFTALQWAVSKHAYDLDAMKAAKANLILPGADMPLARDDVLGKHVKPGHCTLVVDLTLRDFTNG</sequence>
<evidence type="ECO:0000313" key="1">
    <source>
        <dbReference type="EMBL" id="WXC82199.1"/>
    </source>
</evidence>
<dbReference type="Proteomes" id="UP001432046">
    <property type="component" value="Chromosome"/>
</dbReference>
<evidence type="ECO:0000313" key="2">
    <source>
        <dbReference type="Proteomes" id="UP001432046"/>
    </source>
</evidence>
<accession>A0ABZ2P4U1</accession>
<reference evidence="1" key="2">
    <citation type="submission" date="2024-03" db="EMBL/GenBank/DDBJ databases">
        <authorList>
            <person name="Bromfield E.S.P."/>
            <person name="Cloutier S."/>
        </authorList>
    </citation>
    <scope>NUCLEOTIDE SEQUENCE</scope>
    <source>
        <strain evidence="1">5S5</strain>
    </source>
</reference>
<dbReference type="EMBL" id="CP147711">
    <property type="protein sequence ID" value="WXC82199.1"/>
    <property type="molecule type" value="Genomic_DNA"/>
</dbReference>
<reference evidence="1" key="1">
    <citation type="journal article" date="2021" name="Int. J. Syst. Evol. Microbiol.">
        <title>Bradyrhizobium septentrionale sp. nov. (sv. septentrionale) and Bradyrhizobium quebecense sp. nov. (sv. septentrionale) associated with legumes native to Canada possess rearranged symbiosis genes and numerous insertion sequences.</title>
        <authorList>
            <person name="Bromfield E.S.P."/>
            <person name="Cloutier S."/>
        </authorList>
    </citation>
    <scope>NUCLEOTIDE SEQUENCE</scope>
    <source>
        <strain evidence="1">5S5</strain>
    </source>
</reference>
<dbReference type="RefSeq" id="WP_338834555.1">
    <property type="nucleotide sequence ID" value="NZ_CP147711.1"/>
</dbReference>
<proteinExistence type="predicted"/>
<protein>
    <submittedName>
        <fullName evidence="1">Uncharacterized protein</fullName>
    </submittedName>
</protein>
<gene>
    <name evidence="1" type="ORF">WDK88_11720</name>
</gene>
<organism evidence="1 2">
    <name type="scientific">Bradyrhizobium septentrionale</name>
    <dbReference type="NCBI Taxonomy" id="1404411"/>
    <lineage>
        <taxon>Bacteria</taxon>
        <taxon>Pseudomonadati</taxon>
        <taxon>Pseudomonadota</taxon>
        <taxon>Alphaproteobacteria</taxon>
        <taxon>Hyphomicrobiales</taxon>
        <taxon>Nitrobacteraceae</taxon>
        <taxon>Bradyrhizobium</taxon>
    </lineage>
</organism>